<dbReference type="EMBL" id="LOCK01000039">
    <property type="protein sequence ID" value="KTE90605.1"/>
    <property type="molecule type" value="Genomic_DNA"/>
</dbReference>
<reference evidence="2" key="1">
    <citation type="submission" date="2014-07" db="EMBL/GenBank/DDBJ databases">
        <authorList>
            <person name="Hornung V.Bastian."/>
        </authorList>
    </citation>
    <scope>NUCLEOTIDE SEQUENCE</scope>
    <source>
        <strain evidence="2">PCE-S</strain>
    </source>
</reference>
<evidence type="ECO:0000259" key="1">
    <source>
        <dbReference type="Pfam" id="PF09924"/>
    </source>
</evidence>
<reference evidence="3 4" key="2">
    <citation type="submission" date="2015-12" db="EMBL/GenBank/DDBJ databases">
        <title>Draft Genome Sequence of Desulfitobacterium hafniense Strain DH, a Sulfate-reducing Bacterium Isolated from Paddy Soils.</title>
        <authorList>
            <person name="Bao P."/>
            <person name="Zhang X."/>
            <person name="Li G."/>
        </authorList>
    </citation>
    <scope>NUCLEOTIDE SEQUENCE [LARGE SCALE GENOMIC DNA]</scope>
    <source>
        <strain evidence="3 4">DH</strain>
    </source>
</reference>
<dbReference type="SUPFAM" id="SSF55729">
    <property type="entry name" value="Acyl-CoA N-acyltransferases (Nat)"/>
    <property type="match status" value="2"/>
</dbReference>
<dbReference type="PANTHER" id="PTHR41373:SF1">
    <property type="entry name" value="PHOSPHATIDYLGLYCEROL LYSYLTRANSFERASE C-TERMINAL DOMAIN-CONTAINING PROTEIN"/>
    <property type="match status" value="1"/>
</dbReference>
<dbReference type="OMA" id="TNCFLWQ"/>
<evidence type="ECO:0000313" key="2">
    <source>
        <dbReference type="EMBL" id="CDX01218.1"/>
    </source>
</evidence>
<gene>
    <name evidence="3" type="ORF">AT727_08425</name>
    <name evidence="2" type="ORF">DPCES_1331</name>
</gene>
<accession>A0A098AX93</accession>
<organism evidence="2">
    <name type="scientific">Desulfitobacterium hafniense</name>
    <name type="common">Desulfitobacterium frappieri</name>
    <dbReference type="NCBI Taxonomy" id="49338"/>
    <lineage>
        <taxon>Bacteria</taxon>
        <taxon>Bacillati</taxon>
        <taxon>Bacillota</taxon>
        <taxon>Clostridia</taxon>
        <taxon>Eubacteriales</taxon>
        <taxon>Desulfitobacteriaceae</taxon>
        <taxon>Desulfitobacterium</taxon>
    </lineage>
</organism>
<dbReference type="Proteomes" id="UP000054623">
    <property type="component" value="Unassembled WGS sequence"/>
</dbReference>
<dbReference type="Pfam" id="PF09924">
    <property type="entry name" value="LPG_synthase_C"/>
    <property type="match status" value="1"/>
</dbReference>
<dbReference type="EMBL" id="LK996017">
    <property type="protein sequence ID" value="CDX01218.1"/>
    <property type="molecule type" value="Genomic_DNA"/>
</dbReference>
<feature type="domain" description="Phosphatidylglycerol lysyltransferase C-terminal" evidence="1">
    <location>
        <begin position="25"/>
        <end position="295"/>
    </location>
</feature>
<dbReference type="InterPro" id="IPR024320">
    <property type="entry name" value="LPG_synthase_C"/>
</dbReference>
<dbReference type="OrthoDB" id="9765580at2"/>
<name>A0A098AX93_DESHA</name>
<dbReference type="PIRSF" id="PIRSF018688">
    <property type="entry name" value="UCP018688"/>
    <property type="match status" value="1"/>
</dbReference>
<proteinExistence type="predicted"/>
<sequence length="299" mass="35415">MIDFKKIEMRDKEWVKPLLEAADLGGCHQNFTNLFSWSGTYHYQVAQVEDYLVIKGRLGETYYYFYPAGTGDVQPVLEAMKKDAQENGHEFIVLGISPENMATLKELYPEHFEYEEMRDSFDYVYQAEKLATLAGRKLQAKRNHINRFEANHIWAFELLTPENLAECWEMNLEWCRRNDCKDDEQLRAEYCAVKRDFDYFTDLELEGGLLRADGRIVAFTMGERLNSDTYVVHVEKAFGEIQGAYQMINREFVRWIRETYPDMIYVNREEDMGYEGLRKAKLSYHPDKMEEKFLARYFA</sequence>
<dbReference type="PATRIC" id="fig|49338.4.peg.1439"/>
<protein>
    <submittedName>
        <fullName evidence="2">PF09924 protein</fullName>
    </submittedName>
</protein>
<dbReference type="AlphaFoldDB" id="A0A098AX93"/>
<evidence type="ECO:0000313" key="3">
    <source>
        <dbReference type="EMBL" id="KTE90605.1"/>
    </source>
</evidence>
<dbReference type="RefSeq" id="WP_005814607.1">
    <property type="nucleotide sequence ID" value="NZ_CABKQQ010000051.1"/>
</dbReference>
<evidence type="ECO:0000313" key="4">
    <source>
        <dbReference type="Proteomes" id="UP000054623"/>
    </source>
</evidence>
<dbReference type="PANTHER" id="PTHR41373">
    <property type="entry name" value="DUF2156 DOMAIN-CONTAINING PROTEIN"/>
    <property type="match status" value="1"/>
</dbReference>
<dbReference type="Gene3D" id="3.40.630.30">
    <property type="match status" value="1"/>
</dbReference>
<dbReference type="InterPro" id="IPR016732">
    <property type="entry name" value="UCP018688"/>
</dbReference>
<dbReference type="InterPro" id="IPR016181">
    <property type="entry name" value="Acyl_CoA_acyltransferase"/>
</dbReference>